<evidence type="ECO:0000256" key="1">
    <source>
        <dbReference type="ARBA" id="ARBA00006638"/>
    </source>
</evidence>
<keyword evidence="2" id="KW-0227">DNA damage</keyword>
<geneLocation type="plasmid" evidence="5">
    <name>pDson02</name>
</geneLocation>
<dbReference type="KEGG" id="dsc:ABOD76_20415"/>
<dbReference type="EMBL" id="CP158300">
    <property type="protein sequence ID" value="XBV87418.1"/>
    <property type="molecule type" value="Genomic_DNA"/>
</dbReference>
<comment type="similarity">
    <text evidence="1">Belongs to the RAD52 family.</text>
</comment>
<keyword evidence="5" id="KW-0614">Plasmid</keyword>
<protein>
    <submittedName>
        <fullName evidence="5">Rad52/Rad22 family DNA repair protein</fullName>
    </submittedName>
</protein>
<organism evidence="5">
    <name type="scientific">Deinococcus sonorensis KR-87</name>
    <dbReference type="NCBI Taxonomy" id="694439"/>
    <lineage>
        <taxon>Bacteria</taxon>
        <taxon>Thermotogati</taxon>
        <taxon>Deinococcota</taxon>
        <taxon>Deinococci</taxon>
        <taxon>Deinococcales</taxon>
        <taxon>Deinococcaceae</taxon>
        <taxon>Deinococcus</taxon>
    </lineage>
</organism>
<accession>A0AAU7UF76</accession>
<gene>
    <name evidence="5" type="ORF">ABOD76_20415</name>
</gene>
<reference evidence="5" key="1">
    <citation type="submission" date="2024-06" db="EMBL/GenBank/DDBJ databases">
        <title>Draft Genome Sequence of Deinococcus sonorensis Type Strain KR-87, a Biofilm Producing Representative of the Genus Deinococcus.</title>
        <authorList>
            <person name="Boren L.S."/>
            <person name="Grosso R.A."/>
            <person name="Hugenberg-Cox A.N."/>
            <person name="Hill J.T.E."/>
            <person name="Albert C.M."/>
            <person name="Tuohy J.M."/>
        </authorList>
    </citation>
    <scope>NUCLEOTIDE SEQUENCE</scope>
    <source>
        <strain evidence="5">KR-87</strain>
        <plasmid evidence="5">pDson02</plasmid>
    </source>
</reference>
<proteinExistence type="inferred from homology"/>
<evidence type="ECO:0000313" key="5">
    <source>
        <dbReference type="EMBL" id="XBV87418.1"/>
    </source>
</evidence>
<evidence type="ECO:0000256" key="2">
    <source>
        <dbReference type="ARBA" id="ARBA00022763"/>
    </source>
</evidence>
<dbReference type="GO" id="GO:0006281">
    <property type="term" value="P:DNA repair"/>
    <property type="evidence" value="ECO:0007669"/>
    <property type="project" value="UniProtKB-KW"/>
</dbReference>
<sequence length="283" mass="30374">MTAKTPAATAPRSSRTATPTTLNASVVRKLRQPFAPEHIRWKVQANPKENQGDTYAVVVVFVDARTVAAHLDDVVPGQWSTEYALPPVTVGFPALECRLTVCGVTRSDVGTVEPSPRADSDTKDLYSDALKRAAVQYGIGAFLYRFPQVRAKVEKYGNTWFITREAQAELQRLTEAVLSGAPQLPRFQALKVVGYTPGGLSGVTGGEEGPPPIGEERARGLHEQLGIALRQTDISTLDHSVFASRVLGFEVGSLAGLTEGEAATVYRAAKQRQAEAGSDQAAD</sequence>
<evidence type="ECO:0000256" key="4">
    <source>
        <dbReference type="SAM" id="MobiDB-lite"/>
    </source>
</evidence>
<name>A0AAU7UF76_9DEIO</name>
<evidence type="ECO:0000256" key="3">
    <source>
        <dbReference type="ARBA" id="ARBA00023204"/>
    </source>
</evidence>
<dbReference type="Pfam" id="PF04098">
    <property type="entry name" value="Rad52_Rad22"/>
    <property type="match status" value="1"/>
</dbReference>
<dbReference type="RefSeq" id="WP_350245566.1">
    <property type="nucleotide sequence ID" value="NZ_CP158300.1"/>
</dbReference>
<dbReference type="InterPro" id="IPR041247">
    <property type="entry name" value="Rad52_fam"/>
</dbReference>
<feature type="region of interest" description="Disordered" evidence="4">
    <location>
        <begin position="1"/>
        <end position="20"/>
    </location>
</feature>
<keyword evidence="3" id="KW-0234">DNA repair</keyword>
<dbReference type="AlphaFoldDB" id="A0AAU7UF76"/>